<keyword evidence="2" id="KW-1185">Reference proteome</keyword>
<name>A0ABZ0TJC4_9SPHI</name>
<sequence>MKKKWMPVFGCAFSTLLLLSIDCRGQIAKTLYLSKEETKNLLTSTSGAEHKIIFQFYLNSSNELTLYAWPKKRANDENNNADLKELHIGKDKEIKLNGQNVLLGNLNLAKKRIDTILNDLNNTTKNYKYIIFDPVMKTIGSSPINHLHYTIYGITGDITSLASLTKTRITDTRNPSPPRKVN</sequence>
<gene>
    <name evidence="1" type="ORF">SNE25_20335</name>
</gene>
<reference evidence="1 2" key="1">
    <citation type="submission" date="2023-11" db="EMBL/GenBank/DDBJ databases">
        <title>Analysis of the Genomes of Mucilaginibacter gossypii cycad 4 and M. sabulilitoris SNA2: microbes with the potential for plant growth promotion.</title>
        <authorList>
            <person name="Hirsch A.M."/>
            <person name="Humm E."/>
            <person name="Rubbi M."/>
            <person name="Del Vecchio G."/>
            <person name="Ha S.M."/>
            <person name="Pellegrini M."/>
            <person name="Gunsalus R.P."/>
        </authorList>
    </citation>
    <scope>NUCLEOTIDE SEQUENCE [LARGE SCALE GENOMIC DNA]</scope>
    <source>
        <strain evidence="1 2">SNA2</strain>
    </source>
</reference>
<protein>
    <recommendedName>
        <fullName evidence="3">Lipoprotein</fullName>
    </recommendedName>
</protein>
<organism evidence="1 2">
    <name type="scientific">Mucilaginibacter sabulilitoris</name>
    <dbReference type="NCBI Taxonomy" id="1173583"/>
    <lineage>
        <taxon>Bacteria</taxon>
        <taxon>Pseudomonadati</taxon>
        <taxon>Bacteroidota</taxon>
        <taxon>Sphingobacteriia</taxon>
        <taxon>Sphingobacteriales</taxon>
        <taxon>Sphingobacteriaceae</taxon>
        <taxon>Mucilaginibacter</taxon>
    </lineage>
</organism>
<accession>A0ABZ0TJC4</accession>
<dbReference type="Proteomes" id="UP001324380">
    <property type="component" value="Chromosome"/>
</dbReference>
<evidence type="ECO:0000313" key="1">
    <source>
        <dbReference type="EMBL" id="WPU91670.1"/>
    </source>
</evidence>
<dbReference type="RefSeq" id="WP_321560836.1">
    <property type="nucleotide sequence ID" value="NZ_CP139558.1"/>
</dbReference>
<proteinExistence type="predicted"/>
<evidence type="ECO:0008006" key="3">
    <source>
        <dbReference type="Google" id="ProtNLM"/>
    </source>
</evidence>
<dbReference type="EMBL" id="CP139558">
    <property type="protein sequence ID" value="WPU91670.1"/>
    <property type="molecule type" value="Genomic_DNA"/>
</dbReference>
<evidence type="ECO:0000313" key="2">
    <source>
        <dbReference type="Proteomes" id="UP001324380"/>
    </source>
</evidence>